<dbReference type="InterPro" id="IPR052369">
    <property type="entry name" value="UG_Glycosaminoglycan_Hydrolase"/>
</dbReference>
<dbReference type="InterPro" id="IPR010905">
    <property type="entry name" value="Glyco_hydro_88"/>
</dbReference>
<dbReference type="RefSeq" id="WP_210597585.1">
    <property type="nucleotide sequence ID" value="NZ_JAGKSQ010000004.1"/>
</dbReference>
<dbReference type="Gene3D" id="1.50.10.10">
    <property type="match status" value="1"/>
</dbReference>
<proteinExistence type="inferred from homology"/>
<organism evidence="5 6">
    <name type="scientific">Halalkalibacter suaedae</name>
    <dbReference type="NCBI Taxonomy" id="2822140"/>
    <lineage>
        <taxon>Bacteria</taxon>
        <taxon>Bacillati</taxon>
        <taxon>Bacillota</taxon>
        <taxon>Bacilli</taxon>
        <taxon>Bacillales</taxon>
        <taxon>Bacillaceae</taxon>
        <taxon>Halalkalibacter</taxon>
    </lineage>
</organism>
<keyword evidence="1 5" id="KW-0378">Hydrolase</keyword>
<dbReference type="InterPro" id="IPR012341">
    <property type="entry name" value="6hp_glycosidase-like_sf"/>
</dbReference>
<feature type="active site" description="Nucleophile" evidence="3">
    <location>
        <position position="91"/>
    </location>
</feature>
<name>A0A940WSG9_9BACI</name>
<dbReference type="Proteomes" id="UP000678228">
    <property type="component" value="Unassembled WGS sequence"/>
</dbReference>
<feature type="binding site" evidence="4">
    <location>
        <position position="225"/>
    </location>
    <ligand>
        <name>substrate</name>
    </ligand>
</feature>
<accession>A0A940WSG9</accession>
<dbReference type="Pfam" id="PF07470">
    <property type="entry name" value="Glyco_hydro_88"/>
    <property type="match status" value="1"/>
</dbReference>
<reference evidence="5" key="1">
    <citation type="submission" date="2021-03" db="EMBL/GenBank/DDBJ databases">
        <title>Bacillus suaedae sp. nov., isolated from Suaeda aralocaspica.</title>
        <authorList>
            <person name="Lei R.F.R."/>
        </authorList>
    </citation>
    <scope>NUCLEOTIDE SEQUENCE</scope>
    <source>
        <strain evidence="5">YZJH907-2</strain>
    </source>
</reference>
<dbReference type="EMBL" id="JAGKSQ010000004">
    <property type="protein sequence ID" value="MBP3951904.1"/>
    <property type="molecule type" value="Genomic_DNA"/>
</dbReference>
<comment type="caution">
    <text evidence="5">The sequence shown here is derived from an EMBL/GenBank/DDBJ whole genome shotgun (WGS) entry which is preliminary data.</text>
</comment>
<evidence type="ECO:0000256" key="2">
    <source>
        <dbReference type="ARBA" id="ARBA00038358"/>
    </source>
</evidence>
<feature type="active site" description="Proton donor" evidence="3">
    <location>
        <position position="153"/>
    </location>
</feature>
<dbReference type="GO" id="GO:0000272">
    <property type="term" value="P:polysaccharide catabolic process"/>
    <property type="evidence" value="ECO:0007669"/>
    <property type="project" value="TreeGrafter"/>
</dbReference>
<evidence type="ECO:0000256" key="1">
    <source>
        <dbReference type="ARBA" id="ARBA00022801"/>
    </source>
</evidence>
<keyword evidence="6" id="KW-1185">Reference proteome</keyword>
<dbReference type="PANTHER" id="PTHR36845:SF1">
    <property type="entry name" value="HYDROLASE, PUTATIVE (AFU_ORTHOLOGUE AFUA_7G05090)-RELATED"/>
    <property type="match status" value="1"/>
</dbReference>
<protein>
    <submittedName>
        <fullName evidence="5">Glycoside hydrolase family 88 protein</fullName>
    </submittedName>
</protein>
<dbReference type="SUPFAM" id="SSF48208">
    <property type="entry name" value="Six-hairpin glycosidases"/>
    <property type="match status" value="1"/>
</dbReference>
<evidence type="ECO:0000313" key="6">
    <source>
        <dbReference type="Proteomes" id="UP000678228"/>
    </source>
</evidence>
<evidence type="ECO:0000313" key="5">
    <source>
        <dbReference type="EMBL" id="MBP3951904.1"/>
    </source>
</evidence>
<evidence type="ECO:0000256" key="3">
    <source>
        <dbReference type="PIRSR" id="PIRSR610905-1"/>
    </source>
</evidence>
<sequence>MDKQKWVEAAWDDITNKIRRTSKKIGANFPHLSKDGTYELAAPHWWTAGFWPGQLWLVYRDTKEESLRQIAEDCERQLDTVITDFYRLDHDIGFMWTLTSVARYKLLGEEDSKRRALLAANLLLGRFNANGNFIRAWNPWFEGDENSGYAIIDCAMNLSLLFWASETTGDPRYRAVAMKHADTILDHFIEEDGSVHHIVHFDPETGERREYIGGQGYAANSAWSRGTAWAIYGLTLCYHYTKEEKYVLAAKKVAHFFISNLPEDYVPHWDFRIPEEVTRYRDSSAGAIAASGLLLLSENVASTESELYRKVGVNILKSLYEKYGTWSNVKEDGLILAGTSHYPEQKGLEVPIIYGDYFFVEGIARLKGNTQLFW</sequence>
<evidence type="ECO:0000256" key="4">
    <source>
        <dbReference type="PIRSR" id="PIRSR610905-2"/>
    </source>
</evidence>
<feature type="binding site" evidence="4">
    <location>
        <position position="153"/>
    </location>
    <ligand>
        <name>substrate</name>
    </ligand>
</feature>
<feature type="binding site" evidence="4">
    <location>
        <position position="229"/>
    </location>
    <ligand>
        <name>substrate</name>
    </ligand>
</feature>
<dbReference type="PANTHER" id="PTHR36845">
    <property type="entry name" value="HYDROLASE, PUTATIVE (AFU_ORTHOLOGUE AFUA_7G05090)-RELATED"/>
    <property type="match status" value="1"/>
</dbReference>
<gene>
    <name evidence="5" type="ORF">J7W16_12255</name>
</gene>
<dbReference type="AlphaFoldDB" id="A0A940WSG9"/>
<comment type="similarity">
    <text evidence="2">Belongs to the glycosyl hydrolase 88 family.</text>
</comment>
<dbReference type="InterPro" id="IPR008928">
    <property type="entry name" value="6-hairpin_glycosidase_sf"/>
</dbReference>
<feature type="binding site" evidence="4">
    <location>
        <position position="91"/>
    </location>
    <ligand>
        <name>substrate</name>
    </ligand>
</feature>
<dbReference type="GO" id="GO:0052757">
    <property type="term" value="F:chondroitin hydrolase activity"/>
    <property type="evidence" value="ECO:0007669"/>
    <property type="project" value="TreeGrafter"/>
</dbReference>